<evidence type="ECO:0000313" key="7">
    <source>
        <dbReference type="EMBL" id="PSJ52117.1"/>
    </source>
</evidence>
<dbReference type="GO" id="GO:0016755">
    <property type="term" value="F:aminoacyltransferase activity"/>
    <property type="evidence" value="ECO:0007669"/>
    <property type="project" value="TreeGrafter"/>
</dbReference>
<gene>
    <name evidence="7" type="ORF">C7I84_26960</name>
</gene>
<dbReference type="RefSeq" id="WP_106775305.1">
    <property type="nucleotide sequence ID" value="NZ_PXYK01000039.1"/>
</dbReference>
<dbReference type="EMBL" id="PXYK01000039">
    <property type="protein sequence ID" value="PSJ52117.1"/>
    <property type="molecule type" value="Genomic_DNA"/>
</dbReference>
<keyword evidence="2" id="KW-1003">Cell membrane</keyword>
<evidence type="ECO:0000256" key="2">
    <source>
        <dbReference type="ARBA" id="ARBA00022475"/>
    </source>
</evidence>
<keyword evidence="5" id="KW-0472">Membrane</keyword>
<dbReference type="InterPro" id="IPR051211">
    <property type="entry name" value="PG_lysyltransferase"/>
</dbReference>
<dbReference type="Proteomes" id="UP000241229">
    <property type="component" value="Unassembled WGS sequence"/>
</dbReference>
<dbReference type="GO" id="GO:0055091">
    <property type="term" value="P:phospholipid homeostasis"/>
    <property type="evidence" value="ECO:0007669"/>
    <property type="project" value="TreeGrafter"/>
</dbReference>
<dbReference type="GO" id="GO:0005886">
    <property type="term" value="C:plasma membrane"/>
    <property type="evidence" value="ECO:0007669"/>
    <property type="project" value="UniProtKB-SubCell"/>
</dbReference>
<evidence type="ECO:0000259" key="6">
    <source>
        <dbReference type="Pfam" id="PF09924"/>
    </source>
</evidence>
<feature type="domain" description="Phosphatidylglycerol lysyltransferase C-terminal" evidence="6">
    <location>
        <begin position="32"/>
        <end position="328"/>
    </location>
</feature>
<dbReference type="PANTHER" id="PTHR34697:SF2">
    <property type="entry name" value="PHOSPHATIDYLGLYCEROL LYSYLTRANSFERASE"/>
    <property type="match status" value="1"/>
</dbReference>
<dbReference type="OrthoDB" id="181459at2"/>
<proteinExistence type="predicted"/>
<evidence type="ECO:0000256" key="4">
    <source>
        <dbReference type="ARBA" id="ARBA00022989"/>
    </source>
</evidence>
<dbReference type="InterPro" id="IPR024320">
    <property type="entry name" value="LPG_synthase_C"/>
</dbReference>
<keyword evidence="4" id="KW-1133">Transmembrane helix</keyword>
<keyword evidence="3" id="KW-0812">Transmembrane</keyword>
<accession>A0A2P7RPG4</accession>
<protein>
    <recommendedName>
        <fullName evidence="6">Phosphatidylglycerol lysyltransferase C-terminal domain-containing protein</fullName>
    </recommendedName>
</protein>
<evidence type="ECO:0000256" key="1">
    <source>
        <dbReference type="ARBA" id="ARBA00004651"/>
    </source>
</evidence>
<organism evidence="7 8">
    <name type="scientific">Kumtagia ephedrae</name>
    <dbReference type="NCBI Taxonomy" id="2116701"/>
    <lineage>
        <taxon>Bacteria</taxon>
        <taxon>Pseudomonadati</taxon>
        <taxon>Pseudomonadota</taxon>
        <taxon>Alphaproteobacteria</taxon>
        <taxon>Hyphomicrobiales</taxon>
        <taxon>Phyllobacteriaceae</taxon>
        <taxon>Kumtagia</taxon>
    </lineage>
</organism>
<dbReference type="AlphaFoldDB" id="A0A2P7RPG4"/>
<dbReference type="Pfam" id="PF09924">
    <property type="entry name" value="LPG_synthase_C"/>
    <property type="match status" value="1"/>
</dbReference>
<evidence type="ECO:0000256" key="5">
    <source>
        <dbReference type="ARBA" id="ARBA00023136"/>
    </source>
</evidence>
<comment type="caution">
    <text evidence="7">The sequence shown here is derived from an EMBL/GenBank/DDBJ whole genome shotgun (WGS) entry which is preliminary data.</text>
</comment>
<comment type="subcellular location">
    <subcellularLocation>
        <location evidence="1">Cell membrane</location>
        <topology evidence="1">Multi-pass membrane protein</topology>
    </subcellularLocation>
</comment>
<keyword evidence="8" id="KW-1185">Reference proteome</keyword>
<reference evidence="7 8" key="1">
    <citation type="submission" date="2018-03" db="EMBL/GenBank/DDBJ databases">
        <title>The draft genome of Mesorhizobium sp. 6GN-30.</title>
        <authorList>
            <person name="Liu L."/>
            <person name="Li L."/>
            <person name="Wang T."/>
            <person name="Zhang X."/>
            <person name="Liang L."/>
        </authorList>
    </citation>
    <scope>NUCLEOTIDE SEQUENCE [LARGE SCALE GENOMIC DNA]</scope>
    <source>
        <strain evidence="7 8">6GN30</strain>
    </source>
</reference>
<sequence length="346" mass="38505">MPSLRKTVDAVLERRTGAIPAVALSLEQRLTLVDRHGDFSLAYSTAVQDDLRYFGDASGYIAFGSKMGSAVALADPVAAPDARAKLIRDFVRAAGNPCFVQIGEATARELSALGYKVNRMGVDTRLMLSPQSFAGRRNETVRYSERWLFKNGYAIIEDAGDQASLDQIKQLSERWRAGRIVSHREMRFLNRPFRPQLAPGMRRFLLIDPQGVAIAVLDFDPVAEEGRTVGYTTSFKRKLPGTTPHAEIGLTKFAADRLRDEGLAFVTLGLSPLAAIEESGFAESAVLRGAMRRLFSSSWINRRIFNLEGQAAFKRRFHGTEEPVYVAFRRLSPMQMLAILRLSKAF</sequence>
<evidence type="ECO:0000256" key="3">
    <source>
        <dbReference type="ARBA" id="ARBA00022692"/>
    </source>
</evidence>
<name>A0A2P7RPG4_9HYPH</name>
<evidence type="ECO:0000313" key="8">
    <source>
        <dbReference type="Proteomes" id="UP000241229"/>
    </source>
</evidence>
<dbReference type="PANTHER" id="PTHR34697">
    <property type="entry name" value="PHOSPHATIDYLGLYCEROL LYSYLTRANSFERASE"/>
    <property type="match status" value="1"/>
</dbReference>